<feature type="non-terminal residue" evidence="1">
    <location>
        <position position="169"/>
    </location>
</feature>
<dbReference type="Proteomes" id="UP001189429">
    <property type="component" value="Unassembled WGS sequence"/>
</dbReference>
<gene>
    <name evidence="1" type="ORF">PCOR1329_LOCUS5616</name>
</gene>
<dbReference type="EMBL" id="CAUYUJ010001483">
    <property type="protein sequence ID" value="CAK0796176.1"/>
    <property type="molecule type" value="Genomic_DNA"/>
</dbReference>
<reference evidence="1" key="1">
    <citation type="submission" date="2023-10" db="EMBL/GenBank/DDBJ databases">
        <authorList>
            <person name="Chen Y."/>
            <person name="Shah S."/>
            <person name="Dougan E. K."/>
            <person name="Thang M."/>
            <person name="Chan C."/>
        </authorList>
    </citation>
    <scope>NUCLEOTIDE SEQUENCE [LARGE SCALE GENOMIC DNA]</scope>
</reference>
<evidence type="ECO:0000313" key="2">
    <source>
        <dbReference type="Proteomes" id="UP001189429"/>
    </source>
</evidence>
<sequence>GGPQIPTVVRMIEDEKPHLKDQVESMAKFVRKFSGGPDGSLLHDLVKFSGTQRFTREIHTAIFKAMADINFIQGSKYVSAMVKNKLPWEYTAASESAKTTTEHAVGFVDPRGQAIQESLKHHGFEVNAVIKKHKGSDDEFTIAKMTQDAVFLVKGSQVRKKYVPPYIQL</sequence>
<evidence type="ECO:0000313" key="1">
    <source>
        <dbReference type="EMBL" id="CAK0796176.1"/>
    </source>
</evidence>
<protein>
    <submittedName>
        <fullName evidence="1">Uncharacterized protein</fullName>
    </submittedName>
</protein>
<accession>A0ABN9PWA6</accession>
<keyword evidence="2" id="KW-1185">Reference proteome</keyword>
<organism evidence="1 2">
    <name type="scientific">Prorocentrum cordatum</name>
    <dbReference type="NCBI Taxonomy" id="2364126"/>
    <lineage>
        <taxon>Eukaryota</taxon>
        <taxon>Sar</taxon>
        <taxon>Alveolata</taxon>
        <taxon>Dinophyceae</taxon>
        <taxon>Prorocentrales</taxon>
        <taxon>Prorocentraceae</taxon>
        <taxon>Prorocentrum</taxon>
    </lineage>
</organism>
<feature type="non-terminal residue" evidence="1">
    <location>
        <position position="1"/>
    </location>
</feature>
<name>A0ABN9PWA6_9DINO</name>
<proteinExistence type="predicted"/>
<comment type="caution">
    <text evidence="1">The sequence shown here is derived from an EMBL/GenBank/DDBJ whole genome shotgun (WGS) entry which is preliminary data.</text>
</comment>